<dbReference type="OrthoDB" id="274641at2759"/>
<dbReference type="EMBL" id="UYRT01086417">
    <property type="protein sequence ID" value="VDN31318.1"/>
    <property type="molecule type" value="Genomic_DNA"/>
</dbReference>
<evidence type="ECO:0000313" key="4">
    <source>
        <dbReference type="WBParaSite" id="GPUH_0001825901-mRNA-1"/>
    </source>
</evidence>
<feature type="compositionally biased region" description="Polar residues" evidence="1">
    <location>
        <begin position="92"/>
        <end position="101"/>
    </location>
</feature>
<evidence type="ECO:0000313" key="3">
    <source>
        <dbReference type="Proteomes" id="UP000271098"/>
    </source>
</evidence>
<reference evidence="4" key="1">
    <citation type="submission" date="2016-06" db="UniProtKB">
        <authorList>
            <consortium name="WormBaseParasite"/>
        </authorList>
    </citation>
    <scope>IDENTIFICATION</scope>
</reference>
<gene>
    <name evidence="2" type="ORF">GPUH_LOCUS18234</name>
</gene>
<dbReference type="AlphaFoldDB" id="A0A183EB93"/>
<evidence type="ECO:0000313" key="2">
    <source>
        <dbReference type="EMBL" id="VDN31318.1"/>
    </source>
</evidence>
<keyword evidence="3" id="KW-1185">Reference proteome</keyword>
<evidence type="ECO:0000256" key="1">
    <source>
        <dbReference type="SAM" id="MobiDB-lite"/>
    </source>
</evidence>
<name>A0A183EB93_9BILA</name>
<protein>
    <submittedName>
        <fullName evidence="4">Integrase catalytic domain-containing protein</fullName>
    </submittedName>
</protein>
<accession>A0A183EB93</accession>
<organism evidence="4">
    <name type="scientific">Gongylonema pulchrum</name>
    <dbReference type="NCBI Taxonomy" id="637853"/>
    <lineage>
        <taxon>Eukaryota</taxon>
        <taxon>Metazoa</taxon>
        <taxon>Ecdysozoa</taxon>
        <taxon>Nematoda</taxon>
        <taxon>Chromadorea</taxon>
        <taxon>Rhabditida</taxon>
        <taxon>Spirurina</taxon>
        <taxon>Spiruromorpha</taxon>
        <taxon>Spiruroidea</taxon>
        <taxon>Gongylonematidae</taxon>
        <taxon>Gongylonema</taxon>
    </lineage>
</organism>
<feature type="region of interest" description="Disordered" evidence="1">
    <location>
        <begin position="80"/>
        <end position="101"/>
    </location>
</feature>
<dbReference type="Proteomes" id="UP000271098">
    <property type="component" value="Unassembled WGS sequence"/>
</dbReference>
<reference evidence="2 3" key="2">
    <citation type="submission" date="2018-11" db="EMBL/GenBank/DDBJ databases">
        <authorList>
            <consortium name="Pathogen Informatics"/>
        </authorList>
    </citation>
    <scope>NUCLEOTIDE SEQUENCE [LARGE SCALE GENOMIC DNA]</scope>
</reference>
<proteinExistence type="predicted"/>
<sequence length="101" mass="10983">MFPVQLSIVWIIKFPKFEDHGQEVLGPQSSDSRAEDIISHFFDAARAHGATALTADENARFNSRNALRVALEGRGYRLGDSVQPSEALEPTTAASNVASLL</sequence>
<dbReference type="WBParaSite" id="GPUH_0001825901-mRNA-1">
    <property type="protein sequence ID" value="GPUH_0001825901-mRNA-1"/>
    <property type="gene ID" value="GPUH_0001825901"/>
</dbReference>